<dbReference type="InterPro" id="IPR036291">
    <property type="entry name" value="NAD(P)-bd_dom_sf"/>
</dbReference>
<dbReference type="Gene3D" id="3.40.50.720">
    <property type="entry name" value="NAD(P)-binding Rossmann-like Domain"/>
    <property type="match status" value="1"/>
</dbReference>
<evidence type="ECO:0000313" key="2">
    <source>
        <dbReference type="EMBL" id="SHE35093.1"/>
    </source>
</evidence>
<dbReference type="SUPFAM" id="SSF51735">
    <property type="entry name" value="NAD(P)-binding Rossmann-fold domains"/>
    <property type="match status" value="1"/>
</dbReference>
<keyword evidence="3" id="KW-1185">Reference proteome</keyword>
<accession>A0A1M4SS53</accession>
<dbReference type="OrthoDB" id="9776016at2"/>
<dbReference type="InterPro" id="IPR001509">
    <property type="entry name" value="Epimerase_deHydtase"/>
</dbReference>
<sequence>MKALFIGGTGTISTDVVALAQQRGWEITLLNRGSKKVPERARSVVADIHDELAVAKAIEDENYDVVAQFIGYTAEDVERDIRLFQNKTKQYIFISSASAYQKPLADYHITESTPLMNPYWQYSRDKIAAEEVLLSAYRKNGFPITIVRPSHTYNGEKPLVCMHGNKGNWQIVKRILEGKSVIIPGDGTSLWTLTHSKDFAKGYVGLMGNPHAIGNAFHITSDESMTWNQIYETIAEALGKPLNALHVASDFLARHGEMYDFTGELLGDKVNTVKFDNSKIKRFVPDFICTISMAEGLRQSVEYMLAHPETQIPDPDFDFWCDRIIDAQRAADDAFEASAK</sequence>
<dbReference type="Proteomes" id="UP000184436">
    <property type="component" value="Unassembled WGS sequence"/>
</dbReference>
<evidence type="ECO:0000313" key="3">
    <source>
        <dbReference type="Proteomes" id="UP000184436"/>
    </source>
</evidence>
<reference evidence="2 3" key="1">
    <citation type="submission" date="2016-11" db="EMBL/GenBank/DDBJ databases">
        <authorList>
            <person name="Jaros S."/>
            <person name="Januszkiewicz K."/>
            <person name="Wedrychowicz H."/>
        </authorList>
    </citation>
    <scope>NUCLEOTIDE SEQUENCE [LARGE SCALE GENOMIC DNA]</scope>
    <source>
        <strain evidence="2 3">DSM 26883</strain>
    </source>
</reference>
<dbReference type="Pfam" id="PF01370">
    <property type="entry name" value="Epimerase"/>
    <property type="match status" value="1"/>
</dbReference>
<dbReference type="CDD" id="cd05265">
    <property type="entry name" value="SDR_a1"/>
    <property type="match status" value="1"/>
</dbReference>
<dbReference type="RefSeq" id="WP_025073601.1">
    <property type="nucleotide sequence ID" value="NZ_FQVD01000001.1"/>
</dbReference>
<gene>
    <name evidence="2" type="ORF">SAMN05444349_101235</name>
</gene>
<evidence type="ECO:0000259" key="1">
    <source>
        <dbReference type="Pfam" id="PF01370"/>
    </source>
</evidence>
<name>A0A1M4SS53_9BACE</name>
<dbReference type="EMBL" id="FQVD01000001">
    <property type="protein sequence ID" value="SHE35093.1"/>
    <property type="molecule type" value="Genomic_DNA"/>
</dbReference>
<dbReference type="STRING" id="871325.SAMN05444349_101235"/>
<organism evidence="2 3">
    <name type="scientific">Bacteroides faecichinchillae</name>
    <dbReference type="NCBI Taxonomy" id="871325"/>
    <lineage>
        <taxon>Bacteria</taxon>
        <taxon>Pseudomonadati</taxon>
        <taxon>Bacteroidota</taxon>
        <taxon>Bacteroidia</taxon>
        <taxon>Bacteroidales</taxon>
        <taxon>Bacteroidaceae</taxon>
        <taxon>Bacteroides</taxon>
    </lineage>
</organism>
<feature type="domain" description="NAD-dependent epimerase/dehydratase" evidence="1">
    <location>
        <begin position="4"/>
        <end position="213"/>
    </location>
</feature>
<protein>
    <submittedName>
        <fullName evidence="2">Nucleoside-diphosphate-sugar epimerase</fullName>
    </submittedName>
</protein>
<dbReference type="AlphaFoldDB" id="A0A1M4SS53"/>
<dbReference type="InterPro" id="IPR050177">
    <property type="entry name" value="Lipid_A_modif_metabolic_enz"/>
</dbReference>
<proteinExistence type="predicted"/>
<dbReference type="PANTHER" id="PTHR43245">
    <property type="entry name" value="BIFUNCTIONAL POLYMYXIN RESISTANCE PROTEIN ARNA"/>
    <property type="match status" value="1"/>
</dbReference>